<protein>
    <submittedName>
        <fullName evidence="2">Uncharacterized protein</fullName>
    </submittedName>
</protein>
<evidence type="ECO:0000313" key="3">
    <source>
        <dbReference type="Proteomes" id="UP000287144"/>
    </source>
</evidence>
<dbReference type="AlphaFoldDB" id="A0A428T7N6"/>
<keyword evidence="3" id="KW-1185">Reference proteome</keyword>
<proteinExistence type="predicted"/>
<evidence type="ECO:0000256" key="1">
    <source>
        <dbReference type="SAM" id="MobiDB-lite"/>
    </source>
</evidence>
<feature type="region of interest" description="Disordered" evidence="1">
    <location>
        <begin position="82"/>
        <end position="109"/>
    </location>
</feature>
<sequence>MSLGHEFSHLGTSWGTAEPGLEIIVAFAKPSPRFTIEMCQIWAHPEMTTVPEMNAKTPRSSIVNGGVRAARNRCAVLGTKDLGDLNSTAQPPHGKSTPGAASGARLALRTRPFPASRRHLRAILETRRPYP</sequence>
<reference evidence="2 3" key="1">
    <citation type="submission" date="2017-06" db="EMBL/GenBank/DDBJ databases">
        <title>Comparative genomic analysis of Ambrosia Fusariam Clade fungi.</title>
        <authorList>
            <person name="Stajich J.E."/>
            <person name="Carrillo J."/>
            <person name="Kijimoto T."/>
            <person name="Eskalen A."/>
            <person name="O'Donnell K."/>
            <person name="Kasson M."/>
        </authorList>
    </citation>
    <scope>NUCLEOTIDE SEQUENCE [LARGE SCALE GENOMIC DNA]</scope>
    <source>
        <strain evidence="2 3">NRRL62579</strain>
    </source>
</reference>
<gene>
    <name evidence="2" type="ORF">CEP52_010567</name>
</gene>
<dbReference type="Proteomes" id="UP000287144">
    <property type="component" value="Unassembled WGS sequence"/>
</dbReference>
<evidence type="ECO:0000313" key="2">
    <source>
        <dbReference type="EMBL" id="RSL98017.1"/>
    </source>
</evidence>
<organism evidence="2 3">
    <name type="scientific">Fusarium oligoseptatum</name>
    <dbReference type="NCBI Taxonomy" id="2604345"/>
    <lineage>
        <taxon>Eukaryota</taxon>
        <taxon>Fungi</taxon>
        <taxon>Dikarya</taxon>
        <taxon>Ascomycota</taxon>
        <taxon>Pezizomycotina</taxon>
        <taxon>Sordariomycetes</taxon>
        <taxon>Hypocreomycetidae</taxon>
        <taxon>Hypocreales</taxon>
        <taxon>Nectriaceae</taxon>
        <taxon>Fusarium</taxon>
        <taxon>Fusarium solani species complex</taxon>
    </lineage>
</organism>
<comment type="caution">
    <text evidence="2">The sequence shown here is derived from an EMBL/GenBank/DDBJ whole genome shotgun (WGS) entry which is preliminary data.</text>
</comment>
<name>A0A428T7N6_9HYPO</name>
<accession>A0A428T7N6</accession>
<dbReference type="EMBL" id="NKCK01000119">
    <property type="protein sequence ID" value="RSL98017.1"/>
    <property type="molecule type" value="Genomic_DNA"/>
</dbReference>